<dbReference type="InterPro" id="IPR029063">
    <property type="entry name" value="SAM-dependent_MTases_sf"/>
</dbReference>
<dbReference type="PANTHER" id="PTHR45445:SF2">
    <property type="entry name" value="METHYLTRANSFERASE TYPE 11 DOMAIN-CONTAINING PROTEIN"/>
    <property type="match status" value="1"/>
</dbReference>
<evidence type="ECO:0000259" key="1">
    <source>
        <dbReference type="Pfam" id="PF08241"/>
    </source>
</evidence>
<reference evidence="3 4" key="1">
    <citation type="submission" date="2025-04" db="UniProtKB">
        <authorList>
            <consortium name="RefSeq"/>
        </authorList>
    </citation>
    <scope>IDENTIFICATION</scope>
    <source>
        <tissue evidence="3 4">Gonads</tissue>
    </source>
</reference>
<dbReference type="SUPFAM" id="SSF53335">
    <property type="entry name" value="S-adenosyl-L-methionine-dependent methyltransferases"/>
    <property type="match status" value="1"/>
</dbReference>
<dbReference type="AlphaFoldDB" id="A0A1S3IFR0"/>
<dbReference type="STRING" id="7574.A0A1S3IFR0"/>
<keyword evidence="2" id="KW-1185">Reference proteome</keyword>
<dbReference type="CDD" id="cd02440">
    <property type="entry name" value="AdoMet_MTases"/>
    <property type="match status" value="1"/>
</dbReference>
<protein>
    <submittedName>
        <fullName evidence="3">Uncharacterized protein LOC106163300</fullName>
    </submittedName>
    <submittedName>
        <fullName evidence="4">Uncharacterized protein LOC106163301</fullName>
    </submittedName>
</protein>
<dbReference type="OMA" id="SWWEDAT"/>
<proteinExistence type="predicted"/>
<gene>
    <name evidence="4" type="primary">LOC106163301</name>
    <name evidence="3" type="synonym">LOC106163300</name>
</gene>
<dbReference type="Proteomes" id="UP000085678">
    <property type="component" value="Unplaced"/>
</dbReference>
<dbReference type="OrthoDB" id="506498at2759"/>
<organism evidence="2 4">
    <name type="scientific">Lingula anatina</name>
    <name type="common">Brachiopod</name>
    <name type="synonym">Lingula unguis</name>
    <dbReference type="NCBI Taxonomy" id="7574"/>
    <lineage>
        <taxon>Eukaryota</taxon>
        <taxon>Metazoa</taxon>
        <taxon>Spiralia</taxon>
        <taxon>Lophotrochozoa</taxon>
        <taxon>Brachiopoda</taxon>
        <taxon>Linguliformea</taxon>
        <taxon>Lingulata</taxon>
        <taxon>Lingulida</taxon>
        <taxon>Linguloidea</taxon>
        <taxon>Lingulidae</taxon>
        <taxon>Lingula</taxon>
    </lineage>
</organism>
<sequence length="298" mass="33763">MAQIFGIDHKMFAIGSLAITSSVAVYSTYKLISERRQRKKTVASENVYETQKLLNEYLVFHFGAPNEVLRYDFGPKDSLDFPKRCADLCLSHYKPQQGIPNRALDIGCAVGRTSFELARVINEVIGIDFSQKFVDACNALKESGEMKYWVLDEGALVTDLIARIDSDIDRSRTSFRQGDACNLPVSLGQFGCVFAGNLICRLPNPYDFLNRLPTLVARGGILVITSPYTWLEEYTPKNLWLGGYIDKNGRKVTGFDNLKKVLGPDFDLLEDKDMPFFIRETAHKNQWTVAHATVWRRK</sequence>
<dbReference type="Pfam" id="PF08241">
    <property type="entry name" value="Methyltransf_11"/>
    <property type="match status" value="1"/>
</dbReference>
<feature type="domain" description="Methyltransferase type 11" evidence="1">
    <location>
        <begin position="104"/>
        <end position="224"/>
    </location>
</feature>
<dbReference type="KEGG" id="lak:106163301"/>
<dbReference type="RefSeq" id="XP_013396303.1">
    <property type="nucleotide sequence ID" value="XM_013540849.1"/>
</dbReference>
<dbReference type="KEGG" id="lak:106163300"/>
<dbReference type="InterPro" id="IPR013216">
    <property type="entry name" value="Methyltransf_11"/>
</dbReference>
<dbReference type="PANTHER" id="PTHR45445">
    <property type="match status" value="1"/>
</dbReference>
<accession>A0A1S3IFR0</accession>
<dbReference type="RefSeq" id="XP_013396304.1">
    <property type="nucleotide sequence ID" value="XM_013540850.1"/>
</dbReference>
<evidence type="ECO:0000313" key="4">
    <source>
        <dbReference type="RefSeq" id="XP_013396304.1"/>
    </source>
</evidence>
<dbReference type="GO" id="GO:0008757">
    <property type="term" value="F:S-adenosylmethionine-dependent methyltransferase activity"/>
    <property type="evidence" value="ECO:0007669"/>
    <property type="project" value="InterPro"/>
</dbReference>
<dbReference type="Gene3D" id="3.40.50.150">
    <property type="entry name" value="Vaccinia Virus protein VP39"/>
    <property type="match status" value="1"/>
</dbReference>
<name>A0A1S3IFR0_LINAN</name>
<dbReference type="GeneID" id="106163300"/>
<evidence type="ECO:0000313" key="2">
    <source>
        <dbReference type="Proteomes" id="UP000085678"/>
    </source>
</evidence>
<evidence type="ECO:0000313" key="3">
    <source>
        <dbReference type="RefSeq" id="XP_013396303.1"/>
    </source>
</evidence>
<dbReference type="InterPro" id="IPR027625">
    <property type="entry name" value="OvoA_Cterm"/>
</dbReference>
<dbReference type="GeneID" id="106163301"/>
<dbReference type="NCBIfam" id="TIGR04345">
    <property type="entry name" value="ovoA_Cterm"/>
    <property type="match status" value="1"/>
</dbReference>